<dbReference type="GO" id="GO:0005829">
    <property type="term" value="C:cytosol"/>
    <property type="evidence" value="ECO:0007669"/>
    <property type="project" value="TreeGrafter"/>
</dbReference>
<evidence type="ECO:0000313" key="4">
    <source>
        <dbReference type="Proteomes" id="UP000077701"/>
    </source>
</evidence>
<accession>A0A171CS51</accession>
<sequence length="176" mass="19289">MREPVAERNLDGYGAPPISWARVLERLEKGFPQVPGSGGPGRHTCWLTTVRPDGRPHVMPLGVLWLDGALYFNTGPGTRKGRNLAHDPHCVITFATQEFDLVVEGRAERVTGERLHRVAEGYAAQGWRPSVRDDALHAEHSAPSAGPPPWYVYEVAPVKVFALGTAAPYGATGWRF</sequence>
<feature type="domain" description="Pyridoxamine 5'-phosphate oxidase N-terminal" evidence="2">
    <location>
        <begin position="42"/>
        <end position="122"/>
    </location>
</feature>
<keyword evidence="1" id="KW-0560">Oxidoreductase</keyword>
<keyword evidence="4" id="KW-1185">Reference proteome</keyword>
<reference evidence="3 4" key="1">
    <citation type="journal article" date="2016" name="Genome Announc.">
        <title>Draft Genome Sequence of Planomonospora sphaerica JCM9374, a Rare Actinomycete.</title>
        <authorList>
            <person name="Dohra H."/>
            <person name="Suzuki T."/>
            <person name="Inoue Y."/>
            <person name="Kodani S."/>
        </authorList>
    </citation>
    <scope>NUCLEOTIDE SEQUENCE [LARGE SCALE GENOMIC DNA]</scope>
    <source>
        <strain evidence="3 4">JCM 9374</strain>
    </source>
</reference>
<dbReference type="InterPro" id="IPR052019">
    <property type="entry name" value="F420H2_bilvrd_red/Heme_oxyg"/>
</dbReference>
<dbReference type="RefSeq" id="WP_068897235.1">
    <property type="nucleotide sequence ID" value="NZ_BDCX01000006.1"/>
</dbReference>
<dbReference type="Proteomes" id="UP000077701">
    <property type="component" value="Unassembled WGS sequence"/>
</dbReference>
<dbReference type="GO" id="GO:0070967">
    <property type="term" value="F:coenzyme F420 binding"/>
    <property type="evidence" value="ECO:0007669"/>
    <property type="project" value="TreeGrafter"/>
</dbReference>
<comment type="caution">
    <text evidence="3">The sequence shown here is derived from an EMBL/GenBank/DDBJ whole genome shotgun (WGS) entry which is preliminary data.</text>
</comment>
<organism evidence="3 4">
    <name type="scientific">Planomonospora sphaerica</name>
    <dbReference type="NCBI Taxonomy" id="161355"/>
    <lineage>
        <taxon>Bacteria</taxon>
        <taxon>Bacillati</taxon>
        <taxon>Actinomycetota</taxon>
        <taxon>Actinomycetes</taxon>
        <taxon>Streptosporangiales</taxon>
        <taxon>Streptosporangiaceae</taxon>
        <taxon>Planomonospora</taxon>
    </lineage>
</organism>
<dbReference type="PANTHER" id="PTHR35176:SF4">
    <property type="entry name" value="PYRIDOXAMINE 5'-PHOSPHATE OXIDASE-RELATED FMN-BINDING"/>
    <property type="match status" value="1"/>
</dbReference>
<dbReference type="SUPFAM" id="SSF50475">
    <property type="entry name" value="FMN-binding split barrel"/>
    <property type="match status" value="1"/>
</dbReference>
<dbReference type="Pfam" id="PF01243">
    <property type="entry name" value="PNPOx_N"/>
    <property type="match status" value="1"/>
</dbReference>
<dbReference type="OrthoDB" id="157302at2"/>
<dbReference type="InterPro" id="IPR011576">
    <property type="entry name" value="Pyridox_Oxase_N"/>
</dbReference>
<dbReference type="GO" id="GO:0016627">
    <property type="term" value="F:oxidoreductase activity, acting on the CH-CH group of donors"/>
    <property type="evidence" value="ECO:0007669"/>
    <property type="project" value="TreeGrafter"/>
</dbReference>
<gene>
    <name evidence="3" type="ORF">PS9374_02783</name>
</gene>
<name>A0A171CS51_9ACTN</name>
<evidence type="ECO:0000259" key="2">
    <source>
        <dbReference type="Pfam" id="PF01243"/>
    </source>
</evidence>
<dbReference type="Gene3D" id="2.30.110.10">
    <property type="entry name" value="Electron Transport, Fmn-binding Protein, Chain A"/>
    <property type="match status" value="1"/>
</dbReference>
<dbReference type="AlphaFoldDB" id="A0A171CS51"/>
<dbReference type="InterPro" id="IPR012349">
    <property type="entry name" value="Split_barrel_FMN-bd"/>
</dbReference>
<reference evidence="4" key="2">
    <citation type="submission" date="2016-04" db="EMBL/GenBank/DDBJ databases">
        <title>Planomonospora sphaerica JCM9374 whole genome shotgun sequence.</title>
        <authorList>
            <person name="Suzuki T."/>
            <person name="Dohra H."/>
            <person name="Kodani S."/>
        </authorList>
    </citation>
    <scope>NUCLEOTIDE SEQUENCE [LARGE SCALE GENOMIC DNA]</scope>
    <source>
        <strain evidence="4">JCM 9374</strain>
    </source>
</reference>
<dbReference type="EMBL" id="BDCX01000006">
    <property type="protein sequence ID" value="GAT67130.1"/>
    <property type="molecule type" value="Genomic_DNA"/>
</dbReference>
<proteinExistence type="predicted"/>
<dbReference type="STRING" id="161355.PS9374_02783"/>
<evidence type="ECO:0000313" key="3">
    <source>
        <dbReference type="EMBL" id="GAT67130.1"/>
    </source>
</evidence>
<evidence type="ECO:0000256" key="1">
    <source>
        <dbReference type="ARBA" id="ARBA00023002"/>
    </source>
</evidence>
<dbReference type="PANTHER" id="PTHR35176">
    <property type="entry name" value="HEME OXYGENASE HI_0854-RELATED"/>
    <property type="match status" value="1"/>
</dbReference>
<protein>
    <submittedName>
        <fullName evidence="3">Pyridoxamine 5'-phosphate oxidase</fullName>
    </submittedName>
</protein>